<dbReference type="InterPro" id="IPR018891">
    <property type="entry name" value="AIPR_C"/>
</dbReference>
<evidence type="ECO:0000259" key="1">
    <source>
        <dbReference type="Pfam" id="PF10592"/>
    </source>
</evidence>
<name>A0A811T505_9EURY</name>
<dbReference type="Pfam" id="PF10592">
    <property type="entry name" value="AIPR"/>
    <property type="match status" value="1"/>
</dbReference>
<feature type="domain" description="Abortive phage infection protein C-terminal" evidence="1">
    <location>
        <begin position="7"/>
        <end position="203"/>
    </location>
</feature>
<evidence type="ECO:0000313" key="3">
    <source>
        <dbReference type="Proteomes" id="UP000606624"/>
    </source>
</evidence>
<dbReference type="Proteomes" id="UP000606624">
    <property type="component" value="Unassembled WGS sequence"/>
</dbReference>
<protein>
    <submittedName>
        <fullName evidence="2">AIPR protein</fullName>
    </submittedName>
</protein>
<dbReference type="AlphaFoldDB" id="A0A811T505"/>
<proteinExistence type="predicted"/>
<gene>
    <name evidence="2" type="ORF">KFBDDELM_00201</name>
</gene>
<organism evidence="2 3">
    <name type="scientific">Candidatus Argoarchaeum ethanivorans</name>
    <dbReference type="NCBI Taxonomy" id="2608793"/>
    <lineage>
        <taxon>Archaea</taxon>
        <taxon>Methanobacteriati</taxon>
        <taxon>Methanobacteriota</taxon>
        <taxon>Stenosarchaea group</taxon>
        <taxon>Methanomicrobia</taxon>
        <taxon>Methanosarcinales</taxon>
        <taxon>Methanosarcinales incertae sedis</taxon>
        <taxon>GOM Arc I cluster</taxon>
        <taxon>Candidatus Argoarchaeum</taxon>
    </lineage>
</organism>
<evidence type="ECO:0000313" key="2">
    <source>
        <dbReference type="EMBL" id="CAD6490318.1"/>
    </source>
</evidence>
<sequence length="309" mass="35946">MELDNNTLHLNGFNVVNGCQSLNTILSCSERVKNLEDTYIMFRFYEIPQRDRAEKISISTNFQTAVKPRDLRSNDKRVLNLKRLFEQKYLQGYFITKRGEEAPPSKDRKYVIDLVDLGKYLISWHSQRPNIAYSESKIFDKYFEQLFKREYKPENIQALNFWMQEIKKGWIPENPFGLNESLLAMKAYAPYHQLYAISQFFTIASNYPDRVPAPKVSYECAKENGVVDQLVNMAASCLNVAIEESASEWSTSGKIFSPQNWIKTKSCLSKIKTSVRTQIHMLPNFPGGKELKESLIIPAEIFEYRWEAD</sequence>
<accession>A0A811T505</accession>
<comment type="caution">
    <text evidence="2">The sequence shown here is derived from an EMBL/GenBank/DDBJ whole genome shotgun (WGS) entry which is preliminary data.</text>
</comment>
<reference evidence="2" key="1">
    <citation type="submission" date="2020-10" db="EMBL/GenBank/DDBJ databases">
        <authorList>
            <person name="Hahn C.J."/>
            <person name="Laso-Perez R."/>
            <person name="Vulcano F."/>
            <person name="Vaziourakis K.-M."/>
            <person name="Stokke R."/>
            <person name="Steen I.H."/>
            <person name="Teske A."/>
            <person name="Boetius A."/>
            <person name="Liebeke M."/>
            <person name="Amann R."/>
            <person name="Knittel K."/>
        </authorList>
    </citation>
    <scope>NUCLEOTIDE SEQUENCE</scope>
    <source>
        <strain evidence="2">Gfbio:e3339647-f889-4370-9287-4fb5cb688e4c:AG392E03_GoMArc1</strain>
    </source>
</reference>
<dbReference type="EMBL" id="CAJHIN010000011">
    <property type="protein sequence ID" value="CAD6490318.1"/>
    <property type="molecule type" value="Genomic_DNA"/>
</dbReference>